<sequence length="125" mass="14213">MTNNLSVREVTMDSGDPSSSRDEGGVVQQEATQHEEEMTPRRPRMPHQSPPLQEEPAEPALETDVVEDVQARGVEEPGEERQHYEDLDGLRRMMMEMQCRLDAQQRSMEALSLAVEVRVAEDMYG</sequence>
<dbReference type="EMBL" id="GG672918">
    <property type="protein sequence ID" value="EER16499.1"/>
    <property type="molecule type" value="Genomic_DNA"/>
</dbReference>
<feature type="compositionally biased region" description="Low complexity" evidence="1">
    <location>
        <begin position="50"/>
        <end position="62"/>
    </location>
</feature>
<accession>C5KGE3</accession>
<protein>
    <submittedName>
        <fullName evidence="2">Uncharacterized protein</fullName>
    </submittedName>
</protein>
<dbReference type="GeneID" id="9063574"/>
<dbReference type="RefSeq" id="XP_002784703.1">
    <property type="nucleotide sequence ID" value="XM_002784657.1"/>
</dbReference>
<reference evidence="2 3" key="1">
    <citation type="submission" date="2008-07" db="EMBL/GenBank/DDBJ databases">
        <authorList>
            <person name="El-Sayed N."/>
            <person name="Caler E."/>
            <person name="Inman J."/>
            <person name="Amedeo P."/>
            <person name="Hass B."/>
            <person name="Wortman J."/>
        </authorList>
    </citation>
    <scope>NUCLEOTIDE SEQUENCE [LARGE SCALE GENOMIC DNA]</scope>
    <source>
        <strain evidence="3">ATCC 50983 / TXsc</strain>
    </source>
</reference>
<dbReference type="AlphaFoldDB" id="C5KGE3"/>
<evidence type="ECO:0000256" key="1">
    <source>
        <dbReference type="SAM" id="MobiDB-lite"/>
    </source>
</evidence>
<keyword evidence="3" id="KW-1185">Reference proteome</keyword>
<feature type="region of interest" description="Disordered" evidence="1">
    <location>
        <begin position="1"/>
        <end position="63"/>
    </location>
</feature>
<organism evidence="3">
    <name type="scientific">Perkinsus marinus (strain ATCC 50983 / TXsc)</name>
    <dbReference type="NCBI Taxonomy" id="423536"/>
    <lineage>
        <taxon>Eukaryota</taxon>
        <taxon>Sar</taxon>
        <taxon>Alveolata</taxon>
        <taxon>Perkinsozoa</taxon>
        <taxon>Perkinsea</taxon>
        <taxon>Perkinsida</taxon>
        <taxon>Perkinsidae</taxon>
        <taxon>Perkinsus</taxon>
    </lineage>
</organism>
<name>C5KGE3_PERM5</name>
<evidence type="ECO:0000313" key="2">
    <source>
        <dbReference type="EMBL" id="EER16499.1"/>
    </source>
</evidence>
<evidence type="ECO:0000313" key="3">
    <source>
        <dbReference type="Proteomes" id="UP000007800"/>
    </source>
</evidence>
<proteinExistence type="predicted"/>
<dbReference type="Proteomes" id="UP000007800">
    <property type="component" value="Unassembled WGS sequence"/>
</dbReference>
<gene>
    <name evidence="2" type="ORF">Pmar_PMAR021098</name>
</gene>
<dbReference type="InParanoid" id="C5KGE3"/>